<comment type="similarity">
    <text evidence="2">Belongs to the MgtC/SapB family.</text>
</comment>
<evidence type="ECO:0000256" key="4">
    <source>
        <dbReference type="ARBA" id="ARBA00022692"/>
    </source>
</evidence>
<evidence type="ECO:0000259" key="8">
    <source>
        <dbReference type="Pfam" id="PF02308"/>
    </source>
</evidence>
<dbReference type="InterPro" id="IPR003416">
    <property type="entry name" value="MgtC/SapB/SrpB/YhiD_fam"/>
</dbReference>
<feature type="transmembrane region" description="Helical" evidence="7">
    <location>
        <begin position="105"/>
        <end position="138"/>
    </location>
</feature>
<gene>
    <name evidence="9" type="ordered locus">Closa_2321</name>
</gene>
<name>D9R3E5_LACSW</name>
<dbReference type="OrthoDB" id="9811198at2"/>
<evidence type="ECO:0000256" key="5">
    <source>
        <dbReference type="ARBA" id="ARBA00022989"/>
    </source>
</evidence>
<dbReference type="InterPro" id="IPR049177">
    <property type="entry name" value="MgtC_SapB_SrpB_YhiD_N"/>
</dbReference>
<keyword evidence="5 7" id="KW-1133">Transmembrane helix</keyword>
<sequence length="229" mass="25258">MPNGELFESINLISVLTRLTLAVMLGGILGFERGRKRRPAGLRTYMIVCLASALVMITGEYLVERYQTGDPARLGAQVISGIGFLGAGTIIITSKQVKGLTTAAGLWASACLGLAVGAGFYMGSVLAGVFLLLIMSLMQKIDRYLCLRSNHIHFFAEFKTMESMGNFIQKLREMGCQLDDLEVNSRQGYTDYVGATFWVKMDMPVNHIEAIQEMSGIKGVKYLEELEYM</sequence>
<feature type="domain" description="MgtC/SapB/SrpB/YhiD N-terminal" evidence="8">
    <location>
        <begin position="19"/>
        <end position="143"/>
    </location>
</feature>
<organism evidence="9 10">
    <name type="scientific">Lacrimispora saccharolytica (strain ATCC 35040 / DSM 2544 / NRCC 2533 / WM1)</name>
    <name type="common">Clostridium saccharolyticum</name>
    <dbReference type="NCBI Taxonomy" id="610130"/>
    <lineage>
        <taxon>Bacteria</taxon>
        <taxon>Bacillati</taxon>
        <taxon>Bacillota</taxon>
        <taxon>Clostridia</taxon>
        <taxon>Lachnospirales</taxon>
        <taxon>Lachnospiraceae</taxon>
        <taxon>Lacrimispora</taxon>
    </lineage>
</organism>
<evidence type="ECO:0000256" key="3">
    <source>
        <dbReference type="ARBA" id="ARBA00022475"/>
    </source>
</evidence>
<dbReference type="RefSeq" id="WP_013272980.1">
    <property type="nucleotide sequence ID" value="NC_014376.1"/>
</dbReference>
<feature type="transmembrane region" description="Helical" evidence="7">
    <location>
        <begin position="43"/>
        <end position="62"/>
    </location>
</feature>
<evidence type="ECO:0000313" key="10">
    <source>
        <dbReference type="Proteomes" id="UP000001662"/>
    </source>
</evidence>
<dbReference type="HOGENOM" id="CLU_079292_0_2_9"/>
<dbReference type="AlphaFoldDB" id="D9R3E5"/>
<dbReference type="GO" id="GO:0005886">
    <property type="term" value="C:plasma membrane"/>
    <property type="evidence" value="ECO:0007669"/>
    <property type="project" value="UniProtKB-SubCell"/>
</dbReference>
<comment type="subcellular location">
    <subcellularLocation>
        <location evidence="1">Cell membrane</location>
        <topology evidence="1">Multi-pass membrane protein</topology>
    </subcellularLocation>
</comment>
<dbReference type="PANTHER" id="PTHR33778">
    <property type="entry name" value="PROTEIN MGTC"/>
    <property type="match status" value="1"/>
</dbReference>
<feature type="transmembrane region" description="Helical" evidence="7">
    <location>
        <begin position="74"/>
        <end position="93"/>
    </location>
</feature>
<dbReference type="STRING" id="610130.Closa_2321"/>
<evidence type="ECO:0000256" key="6">
    <source>
        <dbReference type="ARBA" id="ARBA00023136"/>
    </source>
</evidence>
<keyword evidence="3" id="KW-1003">Cell membrane</keyword>
<evidence type="ECO:0000256" key="7">
    <source>
        <dbReference type="SAM" id="Phobius"/>
    </source>
</evidence>
<dbReference type="eggNOG" id="COG1285">
    <property type="taxonomic scope" value="Bacteria"/>
</dbReference>
<dbReference type="KEGG" id="csh:Closa_2321"/>
<dbReference type="PRINTS" id="PR01837">
    <property type="entry name" value="MGTCSAPBPROT"/>
</dbReference>
<proteinExistence type="inferred from homology"/>
<evidence type="ECO:0000256" key="2">
    <source>
        <dbReference type="ARBA" id="ARBA00009298"/>
    </source>
</evidence>
<keyword evidence="4 7" id="KW-0812">Transmembrane</keyword>
<keyword evidence="10" id="KW-1185">Reference proteome</keyword>
<dbReference type="EMBL" id="CP002109">
    <property type="protein sequence ID" value="ADL04894.1"/>
    <property type="molecule type" value="Genomic_DNA"/>
</dbReference>
<dbReference type="PaxDb" id="610130-Closa_2321"/>
<dbReference type="Proteomes" id="UP000001662">
    <property type="component" value="Chromosome"/>
</dbReference>
<keyword evidence="6 7" id="KW-0472">Membrane</keyword>
<reference evidence="9" key="1">
    <citation type="submission" date="2010-07" db="EMBL/GenBank/DDBJ databases">
        <title>Complete sequence of Clostridium saccharolyticum WM1.</title>
        <authorList>
            <consortium name="US DOE Joint Genome Institute"/>
            <person name="Lucas S."/>
            <person name="Copeland A."/>
            <person name="Lapidus A."/>
            <person name="Cheng J.-F."/>
            <person name="Bruce D."/>
            <person name="Goodwin L."/>
            <person name="Pitluck S."/>
            <person name="Chertkov O."/>
            <person name="Detter J.C."/>
            <person name="Han C."/>
            <person name="Tapia R."/>
            <person name="Land M."/>
            <person name="Hauser L."/>
            <person name="Chang Y.-J."/>
            <person name="Jeffries C."/>
            <person name="Kyrpides N."/>
            <person name="Ivanova N."/>
            <person name="Mikhailova N."/>
            <person name="Mouttaki H."/>
            <person name="Lin L."/>
            <person name="Zhou J."/>
            <person name="Hemme C.L."/>
            <person name="Woyke T."/>
        </authorList>
    </citation>
    <scope>NUCLEOTIDE SEQUENCE [LARGE SCALE GENOMIC DNA]</scope>
    <source>
        <strain evidence="9">WM1</strain>
    </source>
</reference>
<accession>D9R3E5</accession>
<dbReference type="Pfam" id="PF02308">
    <property type="entry name" value="MgtC"/>
    <property type="match status" value="1"/>
</dbReference>
<evidence type="ECO:0000256" key="1">
    <source>
        <dbReference type="ARBA" id="ARBA00004651"/>
    </source>
</evidence>
<evidence type="ECO:0000313" key="9">
    <source>
        <dbReference type="EMBL" id="ADL04894.1"/>
    </source>
</evidence>
<dbReference type="PANTHER" id="PTHR33778:SF1">
    <property type="entry name" value="MAGNESIUM TRANSPORTER YHID-RELATED"/>
    <property type="match status" value="1"/>
</dbReference>
<protein>
    <submittedName>
        <fullName evidence="9">MgtC/SapB transporter</fullName>
    </submittedName>
</protein>
<feature type="transmembrane region" description="Helical" evidence="7">
    <location>
        <begin position="12"/>
        <end position="31"/>
    </location>
</feature>